<dbReference type="Proteomes" id="UP000189670">
    <property type="component" value="Unassembled WGS sequence"/>
</dbReference>
<comment type="caution">
    <text evidence="3">The sequence shown here is derived from an EMBL/GenBank/DDBJ whole genome shotgun (WGS) entry which is preliminary data.</text>
</comment>
<keyword evidence="2" id="KW-0472">Membrane</keyword>
<dbReference type="EMBL" id="ATBP01001802">
    <property type="protein sequence ID" value="ETR66706.1"/>
    <property type="molecule type" value="Genomic_DNA"/>
</dbReference>
<organism evidence="3 4">
    <name type="scientific">Candidatus Magnetoglobus multicellularis str. Araruama</name>
    <dbReference type="NCBI Taxonomy" id="890399"/>
    <lineage>
        <taxon>Bacteria</taxon>
        <taxon>Pseudomonadati</taxon>
        <taxon>Thermodesulfobacteriota</taxon>
        <taxon>Desulfobacteria</taxon>
        <taxon>Desulfobacterales</taxon>
        <taxon>Desulfobacteraceae</taxon>
        <taxon>Candidatus Magnetoglobus</taxon>
    </lineage>
</organism>
<proteinExistence type="predicted"/>
<feature type="transmembrane region" description="Helical" evidence="2">
    <location>
        <begin position="102"/>
        <end position="121"/>
    </location>
</feature>
<evidence type="ECO:0000313" key="4">
    <source>
        <dbReference type="Proteomes" id="UP000189670"/>
    </source>
</evidence>
<keyword evidence="2" id="KW-1133">Transmembrane helix</keyword>
<feature type="transmembrane region" description="Helical" evidence="2">
    <location>
        <begin position="53"/>
        <end position="74"/>
    </location>
</feature>
<feature type="compositionally biased region" description="Polar residues" evidence="1">
    <location>
        <begin position="206"/>
        <end position="220"/>
    </location>
</feature>
<keyword evidence="2" id="KW-0812">Transmembrane</keyword>
<protein>
    <submittedName>
        <fullName evidence="3">Uncharacterized protein</fullName>
    </submittedName>
</protein>
<gene>
    <name evidence="3" type="ORF">OMM_05526</name>
</gene>
<reference evidence="4" key="1">
    <citation type="submission" date="2012-11" db="EMBL/GenBank/DDBJ databases">
        <authorList>
            <person name="Lucero-Rivera Y.E."/>
            <person name="Tovar-Ramirez D."/>
        </authorList>
    </citation>
    <scope>NUCLEOTIDE SEQUENCE [LARGE SCALE GENOMIC DNA]</scope>
    <source>
        <strain evidence="4">Araruama</strain>
    </source>
</reference>
<feature type="compositionally biased region" description="Polar residues" evidence="1">
    <location>
        <begin position="182"/>
        <end position="194"/>
    </location>
</feature>
<feature type="region of interest" description="Disordered" evidence="1">
    <location>
        <begin position="206"/>
        <end position="237"/>
    </location>
</feature>
<evidence type="ECO:0000256" key="1">
    <source>
        <dbReference type="SAM" id="MobiDB-lite"/>
    </source>
</evidence>
<name>A0A1V1NW35_9BACT</name>
<evidence type="ECO:0000313" key="3">
    <source>
        <dbReference type="EMBL" id="ETR66706.1"/>
    </source>
</evidence>
<dbReference type="AlphaFoldDB" id="A0A1V1NW35"/>
<feature type="transmembrane region" description="Helical" evidence="2">
    <location>
        <begin position="7"/>
        <end position="28"/>
    </location>
</feature>
<evidence type="ECO:0000256" key="2">
    <source>
        <dbReference type="SAM" id="Phobius"/>
    </source>
</evidence>
<feature type="region of interest" description="Disordered" evidence="1">
    <location>
        <begin position="174"/>
        <end position="194"/>
    </location>
</feature>
<sequence>MKNNNKMIRLIILISVIELISTGIGNFFRDQQFLIISNAFAQVNEHHSFDHQFRYIIILVALIFAFAVLIWLVIKKQTSKLLLYNELEDTHLTQQRQSHWHIYILAIIFFLVLFTAVNTFIHRKSSDNKLMLKQNDTKSMTIQTEINQNKIIQYEKIQPPESILEQTDTLHNDPENEIMINNEPSQTKSVNVQSSDDNQAMDSTYIHTSERSNTSNIQTNKPDKSNPKQAVLTESTDKKAVTKNSITNSIGMTFVYIPPVLFKWEAQLRKNDALYQKICTQSH</sequence>
<accession>A0A1V1NW35</accession>